<dbReference type="Gene3D" id="1.50.10.10">
    <property type="match status" value="1"/>
</dbReference>
<dbReference type="AlphaFoldDB" id="A0A1I7DXM4"/>
<evidence type="ECO:0000313" key="3">
    <source>
        <dbReference type="EMBL" id="SFU16403.1"/>
    </source>
</evidence>
<name>A0A1I7DXM4_9BACT</name>
<dbReference type="InterPro" id="IPR008928">
    <property type="entry name" value="6-hairpin_glycosidase_sf"/>
</dbReference>
<accession>A0A1I7DXM4</accession>
<proteinExistence type="inferred from homology"/>
<dbReference type="OrthoDB" id="428577at2"/>
<keyword evidence="4" id="KW-1185">Reference proteome</keyword>
<evidence type="ECO:0000256" key="2">
    <source>
        <dbReference type="ARBA" id="ARBA00038358"/>
    </source>
</evidence>
<dbReference type="PANTHER" id="PTHR36845">
    <property type="entry name" value="HYDROLASE, PUTATIVE (AFU_ORTHOLOGUE AFUA_7G05090)-RELATED"/>
    <property type="match status" value="1"/>
</dbReference>
<dbReference type="InterPro" id="IPR052369">
    <property type="entry name" value="UG_Glycosaminoglycan_Hydrolase"/>
</dbReference>
<reference evidence="4" key="1">
    <citation type="submission" date="2016-10" db="EMBL/GenBank/DDBJ databases">
        <authorList>
            <person name="Varghese N."/>
            <person name="Submissions S."/>
        </authorList>
    </citation>
    <scope>NUCLEOTIDE SEQUENCE [LARGE SCALE GENOMIC DNA]</scope>
    <source>
        <strain evidence="4">DSM 23445</strain>
    </source>
</reference>
<comment type="similarity">
    <text evidence="2">Belongs to the glycosyl hydrolase 88 family.</text>
</comment>
<dbReference type="GO" id="GO:0000272">
    <property type="term" value="P:polysaccharide catabolic process"/>
    <property type="evidence" value="ECO:0007669"/>
    <property type="project" value="TreeGrafter"/>
</dbReference>
<sequence length="459" mass="51736">MKLDSNISINSLEQPLKRFWELSGQKINLIESSFDTAKGAPVFTEKGKYVTRGWTEWTQGFQYGAAILQFDGTGDEQFLKIGRDNTLNKMAPHLTHTGVHDHGFNNVSTYGNLLRLIEEGKIEGADWEKNFYQLALKVSGAVQAMRWTNTIDGGFIYSFNGPHSLFVDTIRSCRTLVVSHGLGHVLQGENDKRISLIQRAIQHILSTVRYSIFYGNGRDTYDISGRTAHEIIFNTNDGNYRCPNSQQGYTGFSTWTRGLAWAICGLGETLEILDKIDESDFATVISKDELVAELTKAAIATTDFYLENTPTDGIPYWDTGAPNLHKMGDYLNEKSDPYNAYEPIDSSAACIAAQGFIRIGNWLKSSDQARAEKYIQAGVQIAKNLFNEPYLSTDPEHQGLILHSIYHQPNGWDYRPDPNKAPYGESCMWGDYHARELALLLQRMQKGETYYSFYNCVSQ</sequence>
<evidence type="ECO:0000256" key="1">
    <source>
        <dbReference type="ARBA" id="ARBA00022801"/>
    </source>
</evidence>
<dbReference type="EMBL" id="FPBF01000008">
    <property type="protein sequence ID" value="SFU16403.1"/>
    <property type="molecule type" value="Genomic_DNA"/>
</dbReference>
<keyword evidence="1 3" id="KW-0378">Hydrolase</keyword>
<dbReference type="Proteomes" id="UP000199673">
    <property type="component" value="Unassembled WGS sequence"/>
</dbReference>
<dbReference type="PANTHER" id="PTHR36845:SF1">
    <property type="entry name" value="HYDROLASE, PUTATIVE (AFU_ORTHOLOGUE AFUA_7G05090)-RELATED"/>
    <property type="match status" value="1"/>
</dbReference>
<dbReference type="RefSeq" id="WP_091697539.1">
    <property type="nucleotide sequence ID" value="NZ_FPBF01000008.1"/>
</dbReference>
<gene>
    <name evidence="3" type="ORF">SAMN04489724_4549</name>
</gene>
<evidence type="ECO:0000313" key="4">
    <source>
        <dbReference type="Proteomes" id="UP000199673"/>
    </source>
</evidence>
<dbReference type="STRING" id="305507.SAMN04489724_4549"/>
<protein>
    <submittedName>
        <fullName evidence="3">Glycosyl Hydrolase Family 88</fullName>
    </submittedName>
</protein>
<dbReference type="SUPFAM" id="SSF48208">
    <property type="entry name" value="Six-hairpin glycosidases"/>
    <property type="match status" value="1"/>
</dbReference>
<dbReference type="GO" id="GO:0052757">
    <property type="term" value="F:chondroitin hydrolase activity"/>
    <property type="evidence" value="ECO:0007669"/>
    <property type="project" value="TreeGrafter"/>
</dbReference>
<organism evidence="3 4">
    <name type="scientific">Algoriphagus locisalis</name>
    <dbReference type="NCBI Taxonomy" id="305507"/>
    <lineage>
        <taxon>Bacteria</taxon>
        <taxon>Pseudomonadati</taxon>
        <taxon>Bacteroidota</taxon>
        <taxon>Cytophagia</taxon>
        <taxon>Cytophagales</taxon>
        <taxon>Cyclobacteriaceae</taxon>
        <taxon>Algoriphagus</taxon>
    </lineage>
</organism>
<dbReference type="InterPro" id="IPR012341">
    <property type="entry name" value="6hp_glycosidase-like_sf"/>
</dbReference>